<evidence type="ECO:0000313" key="1">
    <source>
        <dbReference type="EMBL" id="KAJ3451559.1"/>
    </source>
</evidence>
<sequence length="140" mass="16688">MLYSSINRLDNKNNSDIRTRMKKKTADEKMAILGICSLPQRFFLENSKKFRQREYLDPEFLSANISPKKGFSKRKRYWCSDQIVIKNNPDPHYFICSKIRISLSNNHQMKNPSIDKNKIYYARPTTYTSHYSFKFQNTTN</sequence>
<evidence type="ECO:0000313" key="2">
    <source>
        <dbReference type="Proteomes" id="UP001146793"/>
    </source>
</evidence>
<accession>A0AAV8ABF6</accession>
<reference evidence="1" key="1">
    <citation type="submission" date="2022-08" db="EMBL/GenBank/DDBJ databases">
        <title>Novel sulphate-reducing endosymbionts in the free-living metamonad Anaeramoeba.</title>
        <authorList>
            <person name="Jerlstrom-Hultqvist J."/>
            <person name="Cepicka I."/>
            <person name="Gallot-Lavallee L."/>
            <person name="Salas-Leiva D."/>
            <person name="Curtis B.A."/>
            <person name="Zahonova K."/>
            <person name="Pipaliya S."/>
            <person name="Dacks J."/>
            <person name="Roger A.J."/>
        </authorList>
    </citation>
    <scope>NUCLEOTIDE SEQUENCE</scope>
    <source>
        <strain evidence="1">Busselton2</strain>
    </source>
</reference>
<proteinExistence type="predicted"/>
<dbReference type="AlphaFoldDB" id="A0AAV8ABF6"/>
<organism evidence="1 2">
    <name type="scientific">Anaeramoeba flamelloides</name>
    <dbReference type="NCBI Taxonomy" id="1746091"/>
    <lineage>
        <taxon>Eukaryota</taxon>
        <taxon>Metamonada</taxon>
        <taxon>Anaeramoebidae</taxon>
        <taxon>Anaeramoeba</taxon>
    </lineage>
</organism>
<name>A0AAV8ABF6_9EUKA</name>
<dbReference type="EMBL" id="JANTQA010000008">
    <property type="protein sequence ID" value="KAJ3451559.1"/>
    <property type="molecule type" value="Genomic_DNA"/>
</dbReference>
<protein>
    <submittedName>
        <fullName evidence="1">Uncharacterized protein</fullName>
    </submittedName>
</protein>
<dbReference type="Proteomes" id="UP001146793">
    <property type="component" value="Unassembled WGS sequence"/>
</dbReference>
<gene>
    <name evidence="1" type="ORF">M0812_03308</name>
</gene>
<comment type="caution">
    <text evidence="1">The sequence shown here is derived from an EMBL/GenBank/DDBJ whole genome shotgun (WGS) entry which is preliminary data.</text>
</comment>